<dbReference type="AlphaFoldDB" id="A0A5J6L374"/>
<gene>
    <name evidence="3" type="ORF">F6J85_07145</name>
</gene>
<dbReference type="Pfam" id="PF01243">
    <property type="entry name" value="PNPOx_N"/>
    <property type="match status" value="1"/>
</dbReference>
<dbReference type="GO" id="GO:0016627">
    <property type="term" value="F:oxidoreductase activity, acting on the CH-CH group of donors"/>
    <property type="evidence" value="ECO:0007669"/>
    <property type="project" value="TreeGrafter"/>
</dbReference>
<dbReference type="GO" id="GO:0070967">
    <property type="term" value="F:coenzyme F420 binding"/>
    <property type="evidence" value="ECO:0007669"/>
    <property type="project" value="TreeGrafter"/>
</dbReference>
<dbReference type="GO" id="GO:0005829">
    <property type="term" value="C:cytosol"/>
    <property type="evidence" value="ECO:0007669"/>
    <property type="project" value="TreeGrafter"/>
</dbReference>
<evidence type="ECO:0000259" key="2">
    <source>
        <dbReference type="Pfam" id="PF01243"/>
    </source>
</evidence>
<dbReference type="NCBIfam" id="TIGR03618">
    <property type="entry name" value="Rv1155_F420"/>
    <property type="match status" value="1"/>
</dbReference>
<evidence type="ECO:0000313" key="3">
    <source>
        <dbReference type="EMBL" id="QEW02905.1"/>
    </source>
</evidence>
<proteinExistence type="predicted"/>
<dbReference type="PANTHER" id="PTHR35176">
    <property type="entry name" value="HEME OXYGENASE HI_0854-RELATED"/>
    <property type="match status" value="1"/>
</dbReference>
<dbReference type="InterPro" id="IPR019920">
    <property type="entry name" value="F420-binding_dom_put"/>
</dbReference>
<name>A0A5J6L374_9MICO</name>
<dbReference type="Gene3D" id="2.30.110.10">
    <property type="entry name" value="Electron Transport, Fmn-binding Protein, Chain A"/>
    <property type="match status" value="1"/>
</dbReference>
<keyword evidence="1" id="KW-0560">Oxidoreductase</keyword>
<dbReference type="PANTHER" id="PTHR35176:SF6">
    <property type="entry name" value="HEME OXYGENASE HI_0854-RELATED"/>
    <property type="match status" value="1"/>
</dbReference>
<evidence type="ECO:0000313" key="4">
    <source>
        <dbReference type="Proteomes" id="UP000325516"/>
    </source>
</evidence>
<accession>A0A5J6L374</accession>
<protein>
    <submittedName>
        <fullName evidence="3">TIGR03618 family F420-dependent PPOX class oxidoreductase</fullName>
    </submittedName>
</protein>
<dbReference type="RefSeq" id="WP_150924422.1">
    <property type="nucleotide sequence ID" value="NZ_CP044232.1"/>
</dbReference>
<reference evidence="4" key="1">
    <citation type="submission" date="2019-09" db="EMBL/GenBank/DDBJ databases">
        <title>Mumia zhuanghuii sp. nov. isolated from the intestinal contents of plateau pika (Ochotona curzoniae) in the Qinghai-Tibet plateau of China.</title>
        <authorList>
            <person name="Tian Z."/>
        </authorList>
    </citation>
    <scope>NUCLEOTIDE SEQUENCE [LARGE SCALE GENOMIC DNA]</scope>
    <source>
        <strain evidence="4">L-031</strain>
    </source>
</reference>
<keyword evidence="4" id="KW-1185">Reference proteome</keyword>
<organism evidence="3 4">
    <name type="scientific">Microbacterium lushaniae</name>
    <dbReference type="NCBI Taxonomy" id="2614639"/>
    <lineage>
        <taxon>Bacteria</taxon>
        <taxon>Bacillati</taxon>
        <taxon>Actinomycetota</taxon>
        <taxon>Actinomycetes</taxon>
        <taxon>Micrococcales</taxon>
        <taxon>Microbacteriaceae</taxon>
        <taxon>Microbacterium</taxon>
    </lineage>
</organism>
<sequence>MAKTWNDVRPYFERTAVAHVATLLPDGAPHSVPVWVGVEGDRLAFFTQAGSRKDANLQRDPRIAVSITHPDQPLDMAFVRGRVVERIEGDDAMVVVDRIAERYTGAPYELRSGFVAFLIQPEICWSQDYSGE</sequence>
<evidence type="ECO:0000256" key="1">
    <source>
        <dbReference type="ARBA" id="ARBA00023002"/>
    </source>
</evidence>
<dbReference type="EMBL" id="CP044232">
    <property type="protein sequence ID" value="QEW02905.1"/>
    <property type="molecule type" value="Genomic_DNA"/>
</dbReference>
<dbReference type="KEGG" id="mlz:F6J85_07145"/>
<dbReference type="SUPFAM" id="SSF50475">
    <property type="entry name" value="FMN-binding split barrel"/>
    <property type="match status" value="1"/>
</dbReference>
<dbReference type="InterPro" id="IPR052019">
    <property type="entry name" value="F420H2_bilvrd_red/Heme_oxyg"/>
</dbReference>
<dbReference type="InterPro" id="IPR012349">
    <property type="entry name" value="Split_barrel_FMN-bd"/>
</dbReference>
<dbReference type="Proteomes" id="UP000325516">
    <property type="component" value="Chromosome"/>
</dbReference>
<dbReference type="InterPro" id="IPR011576">
    <property type="entry name" value="Pyridox_Oxase_N"/>
</dbReference>
<feature type="domain" description="Pyridoxamine 5'-phosphate oxidase N-terminal" evidence="2">
    <location>
        <begin position="9"/>
        <end position="106"/>
    </location>
</feature>